<protein>
    <submittedName>
        <fullName evidence="9">Iron complex transport system permease protein</fullName>
    </submittedName>
</protein>
<organism evidence="9 10">
    <name type="scientific">Hoeflea marina</name>
    <dbReference type="NCBI Taxonomy" id="274592"/>
    <lineage>
        <taxon>Bacteria</taxon>
        <taxon>Pseudomonadati</taxon>
        <taxon>Pseudomonadota</taxon>
        <taxon>Alphaproteobacteria</taxon>
        <taxon>Hyphomicrobiales</taxon>
        <taxon>Rhizobiaceae</taxon>
        <taxon>Hoeflea</taxon>
    </lineage>
</organism>
<dbReference type="GO" id="GO:0033214">
    <property type="term" value="P:siderophore-iron import into cell"/>
    <property type="evidence" value="ECO:0007669"/>
    <property type="project" value="TreeGrafter"/>
</dbReference>
<evidence type="ECO:0000256" key="3">
    <source>
        <dbReference type="ARBA" id="ARBA00022448"/>
    </source>
</evidence>
<keyword evidence="7 8" id="KW-0472">Membrane</keyword>
<keyword evidence="6 8" id="KW-1133">Transmembrane helix</keyword>
<dbReference type="EMBL" id="QGTR01000001">
    <property type="protein sequence ID" value="PWW03850.1"/>
    <property type="molecule type" value="Genomic_DNA"/>
</dbReference>
<evidence type="ECO:0000256" key="1">
    <source>
        <dbReference type="ARBA" id="ARBA00004651"/>
    </source>
</evidence>
<keyword evidence="10" id="KW-1185">Reference proteome</keyword>
<dbReference type="GO" id="GO:0022857">
    <property type="term" value="F:transmembrane transporter activity"/>
    <property type="evidence" value="ECO:0007669"/>
    <property type="project" value="InterPro"/>
</dbReference>
<evidence type="ECO:0000256" key="5">
    <source>
        <dbReference type="ARBA" id="ARBA00022692"/>
    </source>
</evidence>
<evidence type="ECO:0000313" key="9">
    <source>
        <dbReference type="EMBL" id="PWW03850.1"/>
    </source>
</evidence>
<feature type="transmembrane region" description="Helical" evidence="8">
    <location>
        <begin position="308"/>
        <end position="327"/>
    </location>
</feature>
<name>A0A317PWK0_9HYPH</name>
<keyword evidence="5 8" id="KW-0812">Transmembrane</keyword>
<feature type="transmembrane region" description="Helical" evidence="8">
    <location>
        <begin position="113"/>
        <end position="136"/>
    </location>
</feature>
<sequence length="364" mass="36795">MASFTLPALRRRSTAAAGDRSARARLTIGLLVLLLAATAAVCLAQGASEASLRAVMLGWAGIGDPASVKASDRLVIEAIRLPRVVLGMLIGAALAVSGALMQGLFRNPLADPGIVGVSGGAGLAAACAIVLGSGVLAPAMAVAGLFALPLAAFAGGLASTMLLYRIATRQGRTSVATMLLAGIAMAAFAGAGTGILVFMADDAQLRDLTFWNMGSLAGATWPKVISIAPPILLVLVSMRFLARGLNALALGEGPARHVGIPVERLKQTAIVAVALATGASVAVAGTIGFVGIVVPHLLRLSIGPDNRYLLPASALLGASLLLAADAVSRTIVAPAELPIGIVTAVIGAPFFLWILMRKRGMLDL</sequence>
<feature type="transmembrane region" description="Helical" evidence="8">
    <location>
        <begin position="81"/>
        <end position="101"/>
    </location>
</feature>
<dbReference type="PANTHER" id="PTHR30472:SF25">
    <property type="entry name" value="ABC TRANSPORTER PERMEASE PROTEIN MJ0876-RELATED"/>
    <property type="match status" value="1"/>
</dbReference>
<dbReference type="FunFam" id="1.10.3470.10:FF:000001">
    <property type="entry name" value="Vitamin B12 ABC transporter permease BtuC"/>
    <property type="match status" value="1"/>
</dbReference>
<gene>
    <name evidence="9" type="ORF">DFR52_101539</name>
</gene>
<dbReference type="AlphaFoldDB" id="A0A317PWK0"/>
<feature type="transmembrane region" description="Helical" evidence="8">
    <location>
        <begin position="339"/>
        <end position="356"/>
    </location>
</feature>
<proteinExistence type="inferred from homology"/>
<keyword evidence="4" id="KW-1003">Cell membrane</keyword>
<feature type="transmembrane region" description="Helical" evidence="8">
    <location>
        <begin position="176"/>
        <end position="200"/>
    </location>
</feature>
<dbReference type="Proteomes" id="UP000246352">
    <property type="component" value="Unassembled WGS sequence"/>
</dbReference>
<evidence type="ECO:0000256" key="8">
    <source>
        <dbReference type="SAM" id="Phobius"/>
    </source>
</evidence>
<accession>A0A317PWK0</accession>
<comment type="subcellular location">
    <subcellularLocation>
        <location evidence="1">Cell membrane</location>
        <topology evidence="1">Multi-pass membrane protein</topology>
    </subcellularLocation>
</comment>
<evidence type="ECO:0000256" key="7">
    <source>
        <dbReference type="ARBA" id="ARBA00023136"/>
    </source>
</evidence>
<feature type="transmembrane region" description="Helical" evidence="8">
    <location>
        <begin position="269"/>
        <end position="296"/>
    </location>
</feature>
<evidence type="ECO:0000256" key="6">
    <source>
        <dbReference type="ARBA" id="ARBA00022989"/>
    </source>
</evidence>
<evidence type="ECO:0000256" key="2">
    <source>
        <dbReference type="ARBA" id="ARBA00007935"/>
    </source>
</evidence>
<evidence type="ECO:0000313" key="10">
    <source>
        <dbReference type="Proteomes" id="UP000246352"/>
    </source>
</evidence>
<dbReference type="GO" id="GO:0005886">
    <property type="term" value="C:plasma membrane"/>
    <property type="evidence" value="ECO:0007669"/>
    <property type="project" value="UniProtKB-SubCell"/>
</dbReference>
<feature type="transmembrane region" description="Helical" evidence="8">
    <location>
        <begin position="220"/>
        <end position="242"/>
    </location>
</feature>
<dbReference type="SUPFAM" id="SSF81345">
    <property type="entry name" value="ABC transporter involved in vitamin B12 uptake, BtuC"/>
    <property type="match status" value="1"/>
</dbReference>
<comment type="similarity">
    <text evidence="2">Belongs to the binding-protein-dependent transport system permease family. FecCD subfamily.</text>
</comment>
<dbReference type="CDD" id="cd06550">
    <property type="entry name" value="TM_ABC_iron-siderophores_like"/>
    <property type="match status" value="1"/>
</dbReference>
<dbReference type="InterPro" id="IPR000522">
    <property type="entry name" value="ABC_transptr_permease_BtuC"/>
</dbReference>
<feature type="transmembrane region" description="Helical" evidence="8">
    <location>
        <begin position="142"/>
        <end position="164"/>
    </location>
</feature>
<dbReference type="Gene3D" id="1.10.3470.10">
    <property type="entry name" value="ABC transporter involved in vitamin B12 uptake, BtuC"/>
    <property type="match status" value="1"/>
</dbReference>
<dbReference type="Pfam" id="PF01032">
    <property type="entry name" value="FecCD"/>
    <property type="match status" value="1"/>
</dbReference>
<comment type="caution">
    <text evidence="9">The sequence shown here is derived from an EMBL/GenBank/DDBJ whole genome shotgun (WGS) entry which is preliminary data.</text>
</comment>
<dbReference type="PANTHER" id="PTHR30472">
    <property type="entry name" value="FERRIC ENTEROBACTIN TRANSPORT SYSTEM PERMEASE PROTEIN"/>
    <property type="match status" value="1"/>
</dbReference>
<evidence type="ECO:0000256" key="4">
    <source>
        <dbReference type="ARBA" id="ARBA00022475"/>
    </source>
</evidence>
<reference evidence="9 10" key="1">
    <citation type="submission" date="2018-05" db="EMBL/GenBank/DDBJ databases">
        <title>Genomic Encyclopedia of Type Strains, Phase IV (KMG-IV): sequencing the most valuable type-strain genomes for metagenomic binning, comparative biology and taxonomic classification.</title>
        <authorList>
            <person name="Goeker M."/>
        </authorList>
    </citation>
    <scope>NUCLEOTIDE SEQUENCE [LARGE SCALE GENOMIC DNA]</scope>
    <source>
        <strain evidence="9 10">DSM 16791</strain>
    </source>
</reference>
<keyword evidence="3" id="KW-0813">Transport</keyword>
<dbReference type="InterPro" id="IPR037294">
    <property type="entry name" value="ABC_BtuC-like"/>
</dbReference>